<sequence>MIAEILLVLAGHSSSFFTEDYHLHPAFETFLHPGEQQCLASLGSIAHRYRQVKTACSVLARSSSRYLCALCATLSQILKDDYESLIVDTESKILHRDASFVAGGAFVPLSAVRAVFSAWDAPLAALDGLLEKLQSQAEWPPGEIIDMLIARAATGTHLISDIMGSLARAVQRVWRTQLIALLVHGTLSTTDPLAESDYTLIGSQIPSCVSDQTRNSISYIGRALGTVKVARWQTQFPRELVAEHTRRLENVLVQDQYTFDNVIADIRVNVSEWLWRTVLTQKNVEEAIDSLADYFLLRDGEFSLSLIQEIERLKLSRLTARSNIIREQDLNLALLRASIGTSAQHDPALSCLRFSMPSGPLRSLLPTPANPRNLATSFTGASLSEITFDDFLLGTPLVLSYRVEWPLDLFLQPADLYLYALLFAYLSSLRKVHMRVHTCWTSLSNAQRARRRWTGLGEGGTVEDQEMRQRLLRCGWGIVHEMSWFLDNFFSYVMTDVVDVEFRRLKKLLASRQAQDTAPIAGWQRASSTTAPLSASKAVASGTRESQVTGLMGTAAPLDFTSLRNIHSAYLERLVVGCLLANPALTAIIRPIFELCEQFVAQVERWGGDVLPALLFEGSVAKGMDAVGEMVRERWAVVSGINETLRSLLESFYEQLAQSTSQQTFGGRGDASKSMLLNSTVNASLFGHTTSFRKDAKRWEGEGEARRQVERLLLRLDFNGEFTKASSGQSTGSSKDILREGGLM</sequence>
<organism evidence="1 2">
    <name type="scientific">Vararia minispora EC-137</name>
    <dbReference type="NCBI Taxonomy" id="1314806"/>
    <lineage>
        <taxon>Eukaryota</taxon>
        <taxon>Fungi</taxon>
        <taxon>Dikarya</taxon>
        <taxon>Basidiomycota</taxon>
        <taxon>Agaricomycotina</taxon>
        <taxon>Agaricomycetes</taxon>
        <taxon>Russulales</taxon>
        <taxon>Lachnocladiaceae</taxon>
        <taxon>Vararia</taxon>
    </lineage>
</organism>
<reference evidence="1" key="2">
    <citation type="journal article" date="2022" name="New Phytol.">
        <title>Evolutionary transition to the ectomycorrhizal habit in the genomes of a hyperdiverse lineage of mushroom-forming fungi.</title>
        <authorList>
            <person name="Looney B."/>
            <person name="Miyauchi S."/>
            <person name="Morin E."/>
            <person name="Drula E."/>
            <person name="Courty P.E."/>
            <person name="Kohler A."/>
            <person name="Kuo A."/>
            <person name="LaButti K."/>
            <person name="Pangilinan J."/>
            <person name="Lipzen A."/>
            <person name="Riley R."/>
            <person name="Andreopoulos W."/>
            <person name="He G."/>
            <person name="Johnson J."/>
            <person name="Nolan M."/>
            <person name="Tritt A."/>
            <person name="Barry K.W."/>
            <person name="Grigoriev I.V."/>
            <person name="Nagy L.G."/>
            <person name="Hibbett D."/>
            <person name="Henrissat B."/>
            <person name="Matheny P.B."/>
            <person name="Labbe J."/>
            <person name="Martin F.M."/>
        </authorList>
    </citation>
    <scope>NUCLEOTIDE SEQUENCE</scope>
    <source>
        <strain evidence="1">EC-137</strain>
    </source>
</reference>
<proteinExistence type="predicted"/>
<comment type="caution">
    <text evidence="1">The sequence shown here is derived from an EMBL/GenBank/DDBJ whole genome shotgun (WGS) entry which is preliminary data.</text>
</comment>
<dbReference type="Proteomes" id="UP000814128">
    <property type="component" value="Unassembled WGS sequence"/>
</dbReference>
<keyword evidence="2" id="KW-1185">Reference proteome</keyword>
<evidence type="ECO:0000313" key="2">
    <source>
        <dbReference type="Proteomes" id="UP000814128"/>
    </source>
</evidence>
<evidence type="ECO:0000313" key="1">
    <source>
        <dbReference type="EMBL" id="KAI0036591.1"/>
    </source>
</evidence>
<dbReference type="EMBL" id="MU273469">
    <property type="protein sequence ID" value="KAI0036591.1"/>
    <property type="molecule type" value="Genomic_DNA"/>
</dbReference>
<gene>
    <name evidence="1" type="ORF">K488DRAFT_40640</name>
</gene>
<reference evidence="1" key="1">
    <citation type="submission" date="2021-02" db="EMBL/GenBank/DDBJ databases">
        <authorList>
            <consortium name="DOE Joint Genome Institute"/>
            <person name="Ahrendt S."/>
            <person name="Looney B.P."/>
            <person name="Miyauchi S."/>
            <person name="Morin E."/>
            <person name="Drula E."/>
            <person name="Courty P.E."/>
            <person name="Chicoki N."/>
            <person name="Fauchery L."/>
            <person name="Kohler A."/>
            <person name="Kuo A."/>
            <person name="Labutti K."/>
            <person name="Pangilinan J."/>
            <person name="Lipzen A."/>
            <person name="Riley R."/>
            <person name="Andreopoulos W."/>
            <person name="He G."/>
            <person name="Johnson J."/>
            <person name="Barry K.W."/>
            <person name="Grigoriev I.V."/>
            <person name="Nagy L."/>
            <person name="Hibbett D."/>
            <person name="Henrissat B."/>
            <person name="Matheny P.B."/>
            <person name="Labbe J."/>
            <person name="Martin F."/>
        </authorList>
    </citation>
    <scope>NUCLEOTIDE SEQUENCE</scope>
    <source>
        <strain evidence="1">EC-137</strain>
    </source>
</reference>
<name>A0ACB8QZ01_9AGAM</name>
<accession>A0ACB8QZ01</accession>
<protein>
    <submittedName>
        <fullName evidence="1">Spc98 family-domain-containing protein</fullName>
    </submittedName>
</protein>